<dbReference type="PANTHER" id="PTHR31901:SF9">
    <property type="entry name" value="GH3 DOMAIN-CONTAINING PROTEIN"/>
    <property type="match status" value="1"/>
</dbReference>
<dbReference type="Pfam" id="PF03321">
    <property type="entry name" value="GH3"/>
    <property type="match status" value="1"/>
</dbReference>
<evidence type="ECO:0000259" key="1">
    <source>
        <dbReference type="Pfam" id="PF23571"/>
    </source>
</evidence>
<feature type="domain" description="GH3 middle" evidence="1">
    <location>
        <begin position="316"/>
        <end position="384"/>
    </location>
</feature>
<keyword evidence="3" id="KW-1185">Reference proteome</keyword>
<sequence>MSLQDKLDRQEYDEVWSQYCGFLDLSMEEYMAIQRRLMTEQIQLWSGCMLGQSILKGKKPATIEEFRRMVPLTSYEDYADILLRKNASMLPDNPVIWIQTTWEGGRHPIKLAPYTRSMLDTFRDNVVACLILSTSRKKGSFNVDKTDKVLYGLAPLPYATGLFPLALNEAIDIKFLPAVKDAVNMSFSERNKLGFKMAMQQDVEYFFGLGSVAYAVSQSLSQMGGKAKLKPADLLKFRPDMLLRIARAKSRCKKENRPLKPKDLFHLKGFMVAGTDNRCYKDDLEELWGVRPMELFAGTEPSIIGTETWTRNGMYFFPDTCFYEFLPIADTIRLMDEPDYTPRTYLMDEVVPGEIYEIVLTVLKGGAFARYRVGDTYRCVGLSSREDGTSIPRFEYVDRVPAIIDIAGFTRISEQGIQNVLDLSGLPVVGWVALKEYTAENRPYFHLYVEVEKSEFLNRAVNTQVLRDLLTTYFKYTDQDYRDLKKILGMDPLKVTILRSGSFAEYCAAHGRPPRHMNPDNYAMEALLQNQRAGTWRPGRR</sequence>
<dbReference type="RefSeq" id="WP_087183839.1">
    <property type="nucleotide sequence ID" value="NZ_JAUDCL010000007.1"/>
</dbReference>
<accession>A0ABT7UR19</accession>
<evidence type="ECO:0000313" key="3">
    <source>
        <dbReference type="Proteomes" id="UP001529380"/>
    </source>
</evidence>
<dbReference type="Pfam" id="PF23571">
    <property type="entry name" value="GH3_M"/>
    <property type="match status" value="1"/>
</dbReference>
<proteinExistence type="predicted"/>
<dbReference type="PANTHER" id="PTHR31901">
    <property type="entry name" value="GH3 DOMAIN-CONTAINING PROTEIN"/>
    <property type="match status" value="1"/>
</dbReference>
<dbReference type="InterPro" id="IPR004993">
    <property type="entry name" value="GH3"/>
</dbReference>
<dbReference type="EMBL" id="JAUDCL010000007">
    <property type="protein sequence ID" value="MDM8200783.1"/>
    <property type="molecule type" value="Genomic_DNA"/>
</dbReference>
<evidence type="ECO:0000313" key="2">
    <source>
        <dbReference type="EMBL" id="MDM8200783.1"/>
    </source>
</evidence>
<organism evidence="2 3">
    <name type="scientific">Allofournierella massiliensis</name>
    <dbReference type="NCBI Taxonomy" id="1650663"/>
    <lineage>
        <taxon>Bacteria</taxon>
        <taxon>Bacillati</taxon>
        <taxon>Bacillota</taxon>
        <taxon>Clostridia</taxon>
        <taxon>Eubacteriales</taxon>
        <taxon>Oscillospiraceae</taxon>
        <taxon>Allofournierella</taxon>
    </lineage>
</organism>
<reference evidence="2 3" key="1">
    <citation type="submission" date="2023-06" db="EMBL/GenBank/DDBJ databases">
        <title>Identification and characterization of horizontal gene transfer across gut microbiota members of farm animals based on homology search.</title>
        <authorList>
            <person name="Schwarzerova J."/>
            <person name="Nykrynova M."/>
            <person name="Jureckova K."/>
            <person name="Cejkova D."/>
            <person name="Rychlik I."/>
        </authorList>
    </citation>
    <scope>NUCLEOTIDE SEQUENCE [LARGE SCALE GENOMIC DNA]</scope>
    <source>
        <strain evidence="2 3">ET340</strain>
    </source>
</reference>
<dbReference type="Proteomes" id="UP001529380">
    <property type="component" value="Unassembled WGS sequence"/>
</dbReference>
<dbReference type="Gene3D" id="3.40.50.12780">
    <property type="entry name" value="N-terminal domain of ligase-like"/>
    <property type="match status" value="1"/>
</dbReference>
<dbReference type="InterPro" id="IPR042099">
    <property type="entry name" value="ANL_N_sf"/>
</dbReference>
<comment type="caution">
    <text evidence="2">The sequence shown here is derived from an EMBL/GenBank/DDBJ whole genome shotgun (WGS) entry which is preliminary data.</text>
</comment>
<gene>
    <name evidence="2" type="ORF">QUW08_05665</name>
</gene>
<dbReference type="InterPro" id="IPR055377">
    <property type="entry name" value="GH3_M"/>
</dbReference>
<protein>
    <submittedName>
        <fullName evidence="2">GH3 auxin-responsive promoter family protein</fullName>
    </submittedName>
</protein>
<name>A0ABT7UR19_9FIRM</name>